<organism evidence="8">
    <name type="scientific">Clostridioides difficile</name>
    <name type="common">Peptoclostridium difficile</name>
    <dbReference type="NCBI Taxonomy" id="1496"/>
    <lineage>
        <taxon>Bacteria</taxon>
        <taxon>Bacillati</taxon>
        <taxon>Bacillota</taxon>
        <taxon>Clostridia</taxon>
        <taxon>Peptostreptococcales</taxon>
        <taxon>Peptostreptococcaceae</taxon>
        <taxon>Clostridioides</taxon>
    </lineage>
</organism>
<dbReference type="AlphaFoldDB" id="A0A031WI43"/>
<evidence type="ECO:0000256" key="2">
    <source>
        <dbReference type="ARBA" id="ARBA00009774"/>
    </source>
</evidence>
<dbReference type="Pfam" id="PF02570">
    <property type="entry name" value="CbiC"/>
    <property type="match status" value="1"/>
</dbReference>
<evidence type="ECO:0000256" key="1">
    <source>
        <dbReference type="ARBA" id="ARBA00004953"/>
    </source>
</evidence>
<dbReference type="EC" id="5.4.1.-" evidence="7"/>
<evidence type="ECO:0000256" key="4">
    <source>
        <dbReference type="ARBA" id="ARBA00023235"/>
    </source>
</evidence>
<dbReference type="RefSeq" id="WP_003437747.1">
    <property type="nucleotide sequence ID" value="NZ_AP025558.1"/>
</dbReference>
<dbReference type="EMBL" id="DAEQIJ010000009">
    <property type="protein sequence ID" value="HBH2620427.1"/>
    <property type="molecule type" value="Genomic_DNA"/>
</dbReference>
<dbReference type="PANTHER" id="PTHR43588:SF1">
    <property type="entry name" value="COBALT-PRECORRIN-8 METHYLMUTASE"/>
    <property type="match status" value="1"/>
</dbReference>
<dbReference type="GO" id="GO:0009236">
    <property type="term" value="P:cobalamin biosynthetic process"/>
    <property type="evidence" value="ECO:0007669"/>
    <property type="project" value="UniProtKB-UniPathway"/>
</dbReference>
<reference evidence="9" key="4">
    <citation type="submission" date="2021-06" db="EMBL/GenBank/DDBJ databases">
        <authorList>
            <consortium name="NCBI Pathogen Detection Project"/>
        </authorList>
    </citation>
    <scope>NUCLEOTIDE SEQUENCE</scope>
    <source>
        <strain evidence="10">Clostridioides</strain>
        <strain evidence="9">HN1000</strain>
    </source>
</reference>
<evidence type="ECO:0000313" key="6">
    <source>
        <dbReference type="EMBL" id="CDS89732.1"/>
    </source>
</evidence>
<dbReference type="EMBL" id="FUPS01000011">
    <property type="protein sequence ID" value="SJS85005.1"/>
    <property type="molecule type" value="Genomic_DNA"/>
</dbReference>
<dbReference type="OMA" id="GAPIFCD"/>
<dbReference type="EC" id="5.4.1.2" evidence="12"/>
<evidence type="ECO:0000256" key="3">
    <source>
        <dbReference type="ARBA" id="ARBA00022573"/>
    </source>
</evidence>
<evidence type="ECO:0000313" key="14">
    <source>
        <dbReference type="Proteomes" id="UP000372533"/>
    </source>
</evidence>
<sequence length="210" mass="23386">MEYIKNPMKIEEKSFELIQEIIDEIRPDYKFKNNIEEKIIKRAIHTTADFDYLDILKISEEAVDSIIDALKNNASIYTDTNMALSGINKRKLESLGCKYKCLVADDETVKLAKEKGITRSMAAVEIAAKEEGRKIFVLGNAPTALYKVMEMKSEGRLDLDAVIGVPVGFVGAQESKDEVEKTDIPYIISKGRKGGSNLAAAIVNAILYTM</sequence>
<protein>
    <submittedName>
        <fullName evidence="9">Cobalt-precorrin-8 methylmutase</fullName>
        <ecNumber evidence="9">5.4.99.60</ecNumber>
    </submittedName>
    <submittedName>
        <fullName evidence="7 8">Cobalt-precorrin-8X methylmutase</fullName>
        <ecNumber evidence="7">5.4.1.-</ecNumber>
        <ecNumber evidence="12">5.4.1.2</ecNumber>
        <ecNumber evidence="8">5.4.99.61</ecNumber>
    </submittedName>
</protein>
<dbReference type="Gene3D" id="3.40.50.10230">
    <property type="entry name" value="Cobalamin biosynthesis CobH/CbiC, precorrin-8X methylmutase"/>
    <property type="match status" value="1"/>
</dbReference>
<dbReference type="KEGG" id="pdf:CD630DERM_34300"/>
<name>A0A031WI43_CLODI</name>
<dbReference type="NCBIfam" id="NF006137">
    <property type="entry name" value="PRK08286.1"/>
    <property type="match status" value="1"/>
</dbReference>
<keyword evidence="3" id="KW-0169">Cobalamin biosynthesis</keyword>
<accession>A0A031WI43</accession>
<gene>
    <name evidence="8" type="primary">cbiC</name>
    <name evidence="8" type="ORF">BN1095_460076</name>
    <name evidence="6" type="ORF">BN1096_760013</name>
    <name evidence="7" type="ORF">BN1097_760013</name>
    <name evidence="9" type="ORF">KRM00_000853</name>
    <name evidence="10" type="ORF">KRQ00_002193</name>
    <name evidence="12" type="ORF">SAMEA1402366_03533</name>
    <name evidence="11" type="ORF">SAMEA3375112_03028</name>
</gene>
<dbReference type="Proteomes" id="UP000189137">
    <property type="component" value="Unassembled WGS sequence"/>
</dbReference>
<evidence type="ECO:0000313" key="12">
    <source>
        <dbReference type="EMBL" id="VHY20814.1"/>
    </source>
</evidence>
<dbReference type="EC" id="5.4.99.60" evidence="9"/>
<dbReference type="InterPro" id="IPR036588">
    <property type="entry name" value="CobH/CbiC_sf"/>
</dbReference>
<reference evidence="8" key="1">
    <citation type="submission" date="2014-07" db="EMBL/GenBank/DDBJ databases">
        <authorList>
            <person name="Monot Marc"/>
        </authorList>
    </citation>
    <scope>NUCLEOTIDE SEQUENCE</scope>
    <source>
        <strain evidence="8">7032989</strain>
        <strain evidence="7">7032994</strain>
    </source>
</reference>
<dbReference type="SUPFAM" id="SSF63965">
    <property type="entry name" value="Precorrin-8X methylmutase CbiC/CobH"/>
    <property type="match status" value="1"/>
</dbReference>
<dbReference type="UniPathway" id="UPA00148"/>
<dbReference type="InterPro" id="IPR003722">
    <property type="entry name" value="Cbl_synth_CobH/CbiC"/>
</dbReference>
<evidence type="ECO:0000313" key="11">
    <source>
        <dbReference type="EMBL" id="SJS85005.1"/>
    </source>
</evidence>
<evidence type="ECO:0000313" key="13">
    <source>
        <dbReference type="Proteomes" id="UP000189137"/>
    </source>
</evidence>
<dbReference type="GO" id="GO:0016993">
    <property type="term" value="F:precorrin-8X methylmutase activity"/>
    <property type="evidence" value="ECO:0007669"/>
    <property type="project" value="UniProtKB-EC"/>
</dbReference>
<comment type="pathway">
    <text evidence="1">Cofactor biosynthesis; adenosylcobalamin biosynthesis.</text>
</comment>
<evidence type="ECO:0000259" key="5">
    <source>
        <dbReference type="Pfam" id="PF02570"/>
    </source>
</evidence>
<dbReference type="EMBL" id="CAAJVP010000025">
    <property type="protein sequence ID" value="VHY20814.1"/>
    <property type="molecule type" value="Genomic_DNA"/>
</dbReference>
<dbReference type="GO" id="GO:0043778">
    <property type="term" value="F:cobalt-precorrin-8 methylmutase activity"/>
    <property type="evidence" value="ECO:0007669"/>
    <property type="project" value="UniProtKB-EC"/>
</dbReference>
<dbReference type="EMBL" id="LK933138">
    <property type="protein sequence ID" value="CDT39525.1"/>
    <property type="molecule type" value="Genomic_DNA"/>
</dbReference>
<evidence type="ECO:0000313" key="7">
    <source>
        <dbReference type="EMBL" id="CDS89920.1"/>
    </source>
</evidence>
<dbReference type="EMBL" id="LK932416">
    <property type="protein sequence ID" value="CDS89920.1"/>
    <property type="molecule type" value="Genomic_DNA"/>
</dbReference>
<evidence type="ECO:0000313" key="8">
    <source>
        <dbReference type="EMBL" id="CDT39525.1"/>
    </source>
</evidence>
<dbReference type="PANTHER" id="PTHR43588">
    <property type="entry name" value="COBALT-PRECORRIN-8 METHYLMUTASE"/>
    <property type="match status" value="1"/>
</dbReference>
<evidence type="ECO:0000313" key="10">
    <source>
        <dbReference type="EMBL" id="HBH2620427.1"/>
    </source>
</evidence>
<proteinExistence type="inferred from homology"/>
<evidence type="ECO:0000313" key="9">
    <source>
        <dbReference type="EMBL" id="HBH1541394.1"/>
    </source>
</evidence>
<dbReference type="EMBL" id="LK932531">
    <property type="protein sequence ID" value="CDS89732.1"/>
    <property type="molecule type" value="Genomic_DNA"/>
</dbReference>
<dbReference type="EC" id="5.4.99.61" evidence="8"/>
<dbReference type="Proteomes" id="UP000878956">
    <property type="component" value="Unassembled WGS sequence"/>
</dbReference>
<dbReference type="EMBL" id="DAEPXK010000006">
    <property type="protein sequence ID" value="HBH1541394.1"/>
    <property type="molecule type" value="Genomic_DNA"/>
</dbReference>
<dbReference type="PATRIC" id="fig|1496.1373.peg.289"/>
<keyword evidence="4 8" id="KW-0413">Isomerase</keyword>
<dbReference type="Proteomes" id="UP000879542">
    <property type="component" value="Unassembled WGS sequence"/>
</dbReference>
<reference evidence="9" key="3">
    <citation type="journal article" date="2018" name="Genome Biol.">
        <title>SKESA: strategic k-mer extension for scrupulous assemblies.</title>
        <authorList>
            <person name="Souvorov A."/>
            <person name="Agarwala R."/>
            <person name="Lipman D.J."/>
        </authorList>
    </citation>
    <scope>NUCLEOTIDE SEQUENCE</scope>
    <source>
        <strain evidence="10">Clostridioides</strain>
        <strain evidence="9">HN1000</strain>
    </source>
</reference>
<reference evidence="11 13" key="2">
    <citation type="submission" date="2017-02" db="EMBL/GenBank/DDBJ databases">
        <authorList>
            <consortium name="Pathogen Informatics"/>
        </authorList>
    </citation>
    <scope>NUCLEOTIDE SEQUENCE [LARGE SCALE GENOMIC DNA]</scope>
    <source>
        <strain evidence="12">Tl291</strain>
        <strain evidence="14">tl291</strain>
        <strain evidence="11 13">VRECD0157</strain>
    </source>
</reference>
<dbReference type="Proteomes" id="UP000372533">
    <property type="component" value="Unassembled WGS sequence"/>
</dbReference>
<comment type="similarity">
    <text evidence="2">Belongs to the CobH/CbiC family.</text>
</comment>
<feature type="domain" description="Cobalamin biosynthesis precorrin-8X methylmutase CobH/CbiC" evidence="5">
    <location>
        <begin position="9"/>
        <end position="208"/>
    </location>
</feature>
<dbReference type="GeneID" id="66355890"/>